<dbReference type="AlphaFoldDB" id="A0A9P6JIF4"/>
<evidence type="ECO:0000259" key="1">
    <source>
        <dbReference type="Pfam" id="PF24764"/>
    </source>
</evidence>
<proteinExistence type="predicted"/>
<dbReference type="InterPro" id="IPR058913">
    <property type="entry name" value="Integrase_dom_put"/>
</dbReference>
<comment type="caution">
    <text evidence="2">The sequence shown here is derived from an EMBL/GenBank/DDBJ whole genome shotgun (WGS) entry which is preliminary data.</text>
</comment>
<dbReference type="Proteomes" id="UP000807306">
    <property type="component" value="Unassembled WGS sequence"/>
</dbReference>
<name>A0A9P6JIF4_9AGAR</name>
<feature type="non-terminal residue" evidence="2">
    <location>
        <position position="100"/>
    </location>
</feature>
<dbReference type="OrthoDB" id="3353107at2759"/>
<organism evidence="2 3">
    <name type="scientific">Crepidotus variabilis</name>
    <dbReference type="NCBI Taxonomy" id="179855"/>
    <lineage>
        <taxon>Eukaryota</taxon>
        <taxon>Fungi</taxon>
        <taxon>Dikarya</taxon>
        <taxon>Basidiomycota</taxon>
        <taxon>Agaricomycotina</taxon>
        <taxon>Agaricomycetes</taxon>
        <taxon>Agaricomycetidae</taxon>
        <taxon>Agaricales</taxon>
        <taxon>Agaricineae</taxon>
        <taxon>Crepidotaceae</taxon>
        <taxon>Crepidotus</taxon>
    </lineage>
</organism>
<keyword evidence="3" id="KW-1185">Reference proteome</keyword>
<accession>A0A9P6JIF4</accession>
<evidence type="ECO:0000313" key="3">
    <source>
        <dbReference type="Proteomes" id="UP000807306"/>
    </source>
</evidence>
<dbReference type="EMBL" id="MU157969">
    <property type="protein sequence ID" value="KAF9521974.1"/>
    <property type="molecule type" value="Genomic_DNA"/>
</dbReference>
<feature type="domain" description="Integrase core" evidence="1">
    <location>
        <begin position="30"/>
        <end position="86"/>
    </location>
</feature>
<dbReference type="Pfam" id="PF24764">
    <property type="entry name" value="rva_4"/>
    <property type="match status" value="1"/>
</dbReference>
<gene>
    <name evidence="2" type="ORF">CPB83DRAFT_920404</name>
</gene>
<sequence>MPGTLLCSILNRSPAFEQVQITEPQLSWMVFLDAVLDNGVPSRIQGDRGGENRDVSILMLLLRGLNRASFVWGPSVFNTRIERLWVVLGCYFGCQWNVFF</sequence>
<protein>
    <recommendedName>
        <fullName evidence="1">Integrase core domain-containing protein</fullName>
    </recommendedName>
</protein>
<reference evidence="2" key="1">
    <citation type="submission" date="2020-11" db="EMBL/GenBank/DDBJ databases">
        <authorList>
            <consortium name="DOE Joint Genome Institute"/>
            <person name="Ahrendt S."/>
            <person name="Riley R."/>
            <person name="Andreopoulos W."/>
            <person name="Labutti K."/>
            <person name="Pangilinan J."/>
            <person name="Ruiz-Duenas F.J."/>
            <person name="Barrasa J.M."/>
            <person name="Sanchez-Garcia M."/>
            <person name="Camarero S."/>
            <person name="Miyauchi S."/>
            <person name="Serrano A."/>
            <person name="Linde D."/>
            <person name="Babiker R."/>
            <person name="Drula E."/>
            <person name="Ayuso-Fernandez I."/>
            <person name="Pacheco R."/>
            <person name="Padilla G."/>
            <person name="Ferreira P."/>
            <person name="Barriuso J."/>
            <person name="Kellner H."/>
            <person name="Castanera R."/>
            <person name="Alfaro M."/>
            <person name="Ramirez L."/>
            <person name="Pisabarro A.G."/>
            <person name="Kuo A."/>
            <person name="Tritt A."/>
            <person name="Lipzen A."/>
            <person name="He G."/>
            <person name="Yan M."/>
            <person name="Ng V."/>
            <person name="Cullen D."/>
            <person name="Martin F."/>
            <person name="Rosso M.-N."/>
            <person name="Henrissat B."/>
            <person name="Hibbett D."/>
            <person name="Martinez A.T."/>
            <person name="Grigoriev I.V."/>
        </authorList>
    </citation>
    <scope>NUCLEOTIDE SEQUENCE</scope>
    <source>
        <strain evidence="2">CBS 506.95</strain>
    </source>
</reference>
<evidence type="ECO:0000313" key="2">
    <source>
        <dbReference type="EMBL" id="KAF9521974.1"/>
    </source>
</evidence>